<organism evidence="1 2">
    <name type="scientific">Dyadobacter endophyticus</name>
    <dbReference type="NCBI Taxonomy" id="1749036"/>
    <lineage>
        <taxon>Bacteria</taxon>
        <taxon>Pseudomonadati</taxon>
        <taxon>Bacteroidota</taxon>
        <taxon>Cytophagia</taxon>
        <taxon>Cytophagales</taxon>
        <taxon>Spirosomataceae</taxon>
        <taxon>Dyadobacter</taxon>
    </lineage>
</organism>
<dbReference type="InterPro" id="IPR014710">
    <property type="entry name" value="RmlC-like_jellyroll"/>
</dbReference>
<reference evidence="2" key="1">
    <citation type="journal article" date="2019" name="Int. J. Syst. Evol. Microbiol.">
        <title>The Global Catalogue of Microorganisms (GCM) 10K type strain sequencing project: providing services to taxonomists for standard genome sequencing and annotation.</title>
        <authorList>
            <consortium name="The Broad Institute Genomics Platform"/>
            <consortium name="The Broad Institute Genome Sequencing Center for Infectious Disease"/>
            <person name="Wu L."/>
            <person name="Ma J."/>
        </authorList>
    </citation>
    <scope>NUCLEOTIDE SEQUENCE [LARGE SCALE GENOMIC DNA]</scope>
    <source>
        <strain evidence="2">CGMCC 1.15288</strain>
    </source>
</reference>
<comment type="caution">
    <text evidence="1">The sequence shown here is derived from an EMBL/GenBank/DDBJ whole genome shotgun (WGS) entry which is preliminary data.</text>
</comment>
<evidence type="ECO:0000313" key="2">
    <source>
        <dbReference type="Proteomes" id="UP000600214"/>
    </source>
</evidence>
<proteinExistence type="predicted"/>
<dbReference type="SUPFAM" id="SSF51206">
    <property type="entry name" value="cAMP-binding domain-like"/>
    <property type="match status" value="1"/>
</dbReference>
<dbReference type="InterPro" id="IPR000595">
    <property type="entry name" value="cNMP-bd_dom"/>
</dbReference>
<dbReference type="InterPro" id="IPR018490">
    <property type="entry name" value="cNMP-bd_dom_sf"/>
</dbReference>
<sequence length="200" mass="23277">MDHYYSTLFEYISRIITLPEVDRESVRRSFRPVFVPKDTVIEKAGEVPGYHNFIVSGYMRNFHLDGDNNEITTDLNDGPRFFTSYFHFMNRTVSNENLHCITDCALLRISRDVAEKTAVSSLTQKDYTIRILQEHLQKDKERINDMANLTAEARYAKFVRANPNINRHVPLKYIASYLGITQRHLSRLRSDGLSNTPTQE</sequence>
<dbReference type="Gene3D" id="2.60.120.10">
    <property type="entry name" value="Jelly Rolls"/>
    <property type="match status" value="1"/>
</dbReference>
<dbReference type="RefSeq" id="WP_188929211.1">
    <property type="nucleotide sequence ID" value="NZ_BMIA01000001.1"/>
</dbReference>
<gene>
    <name evidence="1" type="ORF">GCM10007423_09800</name>
</gene>
<dbReference type="CDD" id="cd00038">
    <property type="entry name" value="CAP_ED"/>
    <property type="match status" value="1"/>
</dbReference>
<protein>
    <submittedName>
        <fullName evidence="1">cAMP-binding protein</fullName>
    </submittedName>
</protein>
<dbReference type="EMBL" id="BMIA01000001">
    <property type="protein sequence ID" value="GGH25523.1"/>
    <property type="molecule type" value="Genomic_DNA"/>
</dbReference>
<accession>A0ABQ1YGV4</accession>
<keyword evidence="2" id="KW-1185">Reference proteome</keyword>
<dbReference type="Proteomes" id="UP000600214">
    <property type="component" value="Unassembled WGS sequence"/>
</dbReference>
<name>A0ABQ1YGV4_9BACT</name>
<evidence type="ECO:0000313" key="1">
    <source>
        <dbReference type="EMBL" id="GGH25523.1"/>
    </source>
</evidence>